<dbReference type="InterPro" id="IPR000209">
    <property type="entry name" value="Peptidase_S8/S53_dom"/>
</dbReference>
<evidence type="ECO:0000256" key="6">
    <source>
        <dbReference type="PROSITE-ProRule" id="PRU01240"/>
    </source>
</evidence>
<dbReference type="PANTHER" id="PTHR43806:SF65">
    <property type="entry name" value="SERINE PROTEASE APRX"/>
    <property type="match status" value="1"/>
</dbReference>
<comment type="similarity">
    <text evidence="1 6">Belongs to the peptidase S8 family.</text>
</comment>
<dbReference type="PROSITE" id="PS00138">
    <property type="entry name" value="SUBTILASE_SER"/>
    <property type="match status" value="1"/>
</dbReference>
<accession>A0A9D1NER9</accession>
<protein>
    <submittedName>
        <fullName evidence="8">S8 family peptidase</fullName>
    </submittedName>
</protein>
<gene>
    <name evidence="8" type="ORF">IAA62_04075</name>
</gene>
<feature type="domain" description="Peptidase S8/S53" evidence="7">
    <location>
        <begin position="102"/>
        <end position="370"/>
    </location>
</feature>
<evidence type="ECO:0000256" key="3">
    <source>
        <dbReference type="ARBA" id="ARBA00022801"/>
    </source>
</evidence>
<evidence type="ECO:0000256" key="5">
    <source>
        <dbReference type="PIRSR" id="PIRSR615500-1"/>
    </source>
</evidence>
<proteinExistence type="inferred from homology"/>
<dbReference type="InterPro" id="IPR023828">
    <property type="entry name" value="Peptidase_S8_Ser-AS"/>
</dbReference>
<dbReference type="InterPro" id="IPR050131">
    <property type="entry name" value="Peptidase_S8_subtilisin-like"/>
</dbReference>
<feature type="active site" description="Charge relay system" evidence="5 6">
    <location>
        <position position="111"/>
    </location>
</feature>
<evidence type="ECO:0000256" key="2">
    <source>
        <dbReference type="ARBA" id="ARBA00022670"/>
    </source>
</evidence>
<reference evidence="8" key="2">
    <citation type="journal article" date="2021" name="PeerJ">
        <title>Extensive microbial diversity within the chicken gut microbiome revealed by metagenomics and culture.</title>
        <authorList>
            <person name="Gilroy R."/>
            <person name="Ravi A."/>
            <person name="Getino M."/>
            <person name="Pursley I."/>
            <person name="Horton D.L."/>
            <person name="Alikhan N.F."/>
            <person name="Baker D."/>
            <person name="Gharbi K."/>
            <person name="Hall N."/>
            <person name="Watson M."/>
            <person name="Adriaenssens E.M."/>
            <person name="Foster-Nyarko E."/>
            <person name="Jarju S."/>
            <person name="Secka A."/>
            <person name="Antonio M."/>
            <person name="Oren A."/>
            <person name="Chaudhuri R.R."/>
            <person name="La Ragione R."/>
            <person name="Hildebrand F."/>
            <person name="Pallen M.J."/>
        </authorList>
    </citation>
    <scope>NUCLEOTIDE SEQUENCE</scope>
    <source>
        <strain evidence="8">CHK186-9395</strain>
    </source>
</reference>
<evidence type="ECO:0000313" key="8">
    <source>
        <dbReference type="EMBL" id="HIV01710.1"/>
    </source>
</evidence>
<keyword evidence="4 6" id="KW-0720">Serine protease</keyword>
<comment type="caution">
    <text evidence="8">The sequence shown here is derived from an EMBL/GenBank/DDBJ whole genome shotgun (WGS) entry which is preliminary data.</text>
</comment>
<keyword evidence="3 6" id="KW-0378">Hydrolase</keyword>
<feature type="active site" description="Charge relay system" evidence="5 6">
    <location>
        <position position="324"/>
    </location>
</feature>
<dbReference type="PROSITE" id="PS51892">
    <property type="entry name" value="SUBTILASE"/>
    <property type="match status" value="1"/>
</dbReference>
<dbReference type="CDD" id="cd07487">
    <property type="entry name" value="Peptidases_S8_1"/>
    <property type="match status" value="1"/>
</dbReference>
<dbReference type="Proteomes" id="UP000886861">
    <property type="component" value="Unassembled WGS sequence"/>
</dbReference>
<dbReference type="EMBL" id="DVOJ01000014">
    <property type="protein sequence ID" value="HIV01710.1"/>
    <property type="molecule type" value="Genomic_DNA"/>
</dbReference>
<dbReference type="SUPFAM" id="SSF52743">
    <property type="entry name" value="Subtilisin-like"/>
    <property type="match status" value="1"/>
</dbReference>
<organism evidence="8 9">
    <name type="scientific">Candidatus Caccopulliclostridium gallistercoris</name>
    <dbReference type="NCBI Taxonomy" id="2840719"/>
    <lineage>
        <taxon>Bacteria</taxon>
        <taxon>Bacillati</taxon>
        <taxon>Bacillota</taxon>
        <taxon>Clostridia</taxon>
        <taxon>Candidatus Caccopulliclostridium</taxon>
    </lineage>
</organism>
<dbReference type="InterPro" id="IPR036852">
    <property type="entry name" value="Peptidase_S8/S53_dom_sf"/>
</dbReference>
<feature type="active site" description="Charge relay system" evidence="5 6">
    <location>
        <position position="146"/>
    </location>
</feature>
<dbReference type="Pfam" id="PF00082">
    <property type="entry name" value="Peptidase_S8"/>
    <property type="match status" value="1"/>
</dbReference>
<evidence type="ECO:0000256" key="1">
    <source>
        <dbReference type="ARBA" id="ARBA00011073"/>
    </source>
</evidence>
<dbReference type="InterPro" id="IPR015500">
    <property type="entry name" value="Peptidase_S8_subtilisin-rel"/>
</dbReference>
<keyword evidence="2 6" id="KW-0645">Protease</keyword>
<dbReference type="AlphaFoldDB" id="A0A9D1NER9"/>
<reference evidence="8" key="1">
    <citation type="submission" date="2020-10" db="EMBL/GenBank/DDBJ databases">
        <authorList>
            <person name="Gilroy R."/>
        </authorList>
    </citation>
    <scope>NUCLEOTIDE SEQUENCE</scope>
    <source>
        <strain evidence="8">CHK186-9395</strain>
    </source>
</reference>
<evidence type="ECO:0000259" key="7">
    <source>
        <dbReference type="Pfam" id="PF00082"/>
    </source>
</evidence>
<dbReference type="PANTHER" id="PTHR43806">
    <property type="entry name" value="PEPTIDASE S8"/>
    <property type="match status" value="1"/>
</dbReference>
<dbReference type="Gene3D" id="3.40.50.200">
    <property type="entry name" value="Peptidase S8/S53 domain"/>
    <property type="match status" value="1"/>
</dbReference>
<name>A0A9D1NER9_9FIRM</name>
<dbReference type="GO" id="GO:0006508">
    <property type="term" value="P:proteolysis"/>
    <property type="evidence" value="ECO:0007669"/>
    <property type="project" value="UniProtKB-KW"/>
</dbReference>
<sequence>MINRKIDTELKKILTLGNDEKEVKCLIYVSGFNTNVKNLEDFGIKIEEKFPFINAISAKVPVELINKLSMKSYVEYISSQSKVEALMNIARKVLKVENITGGNEVTIAYIDTGIAPHADFKLVRNRIIKFVDLINEKTNAYDDNGHGTFVAGVGSGNGALSGGKYMGIAPNSNIVSIKALDKHGEANATKILEAMQWVYDNNLEYNIKVVCMSFGSEPLGFNDPIMKGAEALWRKGIVIVSAAGNSGPDYQTIKSPGISPRIITVGGMNDNRFDEEYKEEFFEIAKFSSRGPAFNKFKPDIVAPSVDINSCSNKEGYTKLSGTSVATPMIAGLCALAYEKNKYLKPDQIKRALLASSNGITYNRNLEGYGLPNLEKFLRYV</sequence>
<evidence type="ECO:0000313" key="9">
    <source>
        <dbReference type="Proteomes" id="UP000886861"/>
    </source>
</evidence>
<dbReference type="GO" id="GO:0004252">
    <property type="term" value="F:serine-type endopeptidase activity"/>
    <property type="evidence" value="ECO:0007669"/>
    <property type="project" value="UniProtKB-UniRule"/>
</dbReference>
<dbReference type="PRINTS" id="PR00723">
    <property type="entry name" value="SUBTILISIN"/>
</dbReference>
<evidence type="ECO:0000256" key="4">
    <source>
        <dbReference type="ARBA" id="ARBA00022825"/>
    </source>
</evidence>